<keyword evidence="7" id="KW-1185">Reference proteome</keyword>
<organism evidence="6 7">
    <name type="scientific">Daucus carota subsp. sativus</name>
    <name type="common">Carrot</name>
    <dbReference type="NCBI Taxonomy" id="79200"/>
    <lineage>
        <taxon>Eukaryota</taxon>
        <taxon>Viridiplantae</taxon>
        <taxon>Streptophyta</taxon>
        <taxon>Embryophyta</taxon>
        <taxon>Tracheophyta</taxon>
        <taxon>Spermatophyta</taxon>
        <taxon>Magnoliopsida</taxon>
        <taxon>eudicotyledons</taxon>
        <taxon>Gunneridae</taxon>
        <taxon>Pentapetalae</taxon>
        <taxon>asterids</taxon>
        <taxon>campanulids</taxon>
        <taxon>Apiales</taxon>
        <taxon>Apiaceae</taxon>
        <taxon>Apioideae</taxon>
        <taxon>Scandiceae</taxon>
        <taxon>Daucinae</taxon>
        <taxon>Daucus</taxon>
        <taxon>Daucus sect. Daucus</taxon>
    </lineage>
</organism>
<dbReference type="InterPro" id="IPR036638">
    <property type="entry name" value="HLH_DNA-bd_sf"/>
</dbReference>
<dbReference type="SMART" id="SM00353">
    <property type="entry name" value="HLH"/>
    <property type="match status" value="1"/>
</dbReference>
<dbReference type="PROSITE" id="PS50888">
    <property type="entry name" value="BHLH"/>
    <property type="match status" value="1"/>
</dbReference>
<protein>
    <submittedName>
        <fullName evidence="6">Uncharacterized protein</fullName>
    </submittedName>
</protein>
<comment type="subcellular location">
    <subcellularLocation>
        <location evidence="1">Nucleus</location>
    </subcellularLocation>
</comment>
<dbReference type="AlphaFoldDB" id="A0A161ZIW7"/>
<proteinExistence type="predicted"/>
<evidence type="ECO:0000256" key="3">
    <source>
        <dbReference type="ARBA" id="ARBA00023163"/>
    </source>
</evidence>
<dbReference type="Pfam" id="PF00010">
    <property type="entry name" value="HLH"/>
    <property type="match status" value="1"/>
</dbReference>
<dbReference type="Proteomes" id="UP000077755">
    <property type="component" value="Chromosome 1"/>
</dbReference>
<name>A0A161ZIW7_DAUCS</name>
<dbReference type="EMBL" id="CP093343">
    <property type="protein sequence ID" value="WOG81170.1"/>
    <property type="molecule type" value="Genomic_DNA"/>
</dbReference>
<gene>
    <name evidence="6" type="ORF">DCAR_0100315</name>
</gene>
<reference evidence="6" key="1">
    <citation type="journal article" date="2016" name="Nat. Genet.">
        <title>A high-quality carrot genome assembly provides new insights into carotenoid accumulation and asterid genome evolution.</title>
        <authorList>
            <person name="Iorizzo M."/>
            <person name="Ellison S."/>
            <person name="Senalik D."/>
            <person name="Zeng P."/>
            <person name="Satapoomin P."/>
            <person name="Huang J."/>
            <person name="Bowman M."/>
            <person name="Iovene M."/>
            <person name="Sanseverino W."/>
            <person name="Cavagnaro P."/>
            <person name="Yildiz M."/>
            <person name="Macko-Podgorni A."/>
            <person name="Moranska E."/>
            <person name="Grzebelus E."/>
            <person name="Grzebelus D."/>
            <person name="Ashrafi H."/>
            <person name="Zheng Z."/>
            <person name="Cheng S."/>
            <person name="Spooner D."/>
            <person name="Van Deynze A."/>
            <person name="Simon P."/>
        </authorList>
    </citation>
    <scope>NUCLEOTIDE SEQUENCE</scope>
    <source>
        <tissue evidence="6">Leaf</tissue>
    </source>
</reference>
<reference evidence="6" key="2">
    <citation type="submission" date="2022-03" db="EMBL/GenBank/DDBJ databases">
        <title>Draft title - Genomic analysis of global carrot germplasm unveils the trajectory of domestication and the origin of high carotenoid orange carrot.</title>
        <authorList>
            <person name="Iorizzo M."/>
            <person name="Ellison S."/>
            <person name="Senalik D."/>
            <person name="Macko-Podgorni A."/>
            <person name="Grzebelus D."/>
            <person name="Bostan H."/>
            <person name="Rolling W."/>
            <person name="Curaba J."/>
            <person name="Simon P."/>
        </authorList>
    </citation>
    <scope>NUCLEOTIDE SEQUENCE</scope>
    <source>
        <tissue evidence="6">Leaf</tissue>
    </source>
</reference>
<keyword evidence="3" id="KW-0804">Transcription</keyword>
<evidence type="ECO:0000256" key="1">
    <source>
        <dbReference type="ARBA" id="ARBA00004123"/>
    </source>
</evidence>
<dbReference type="Gramene" id="KZN07876">
    <property type="protein sequence ID" value="KZN07876"/>
    <property type="gene ID" value="DCAR_000545"/>
</dbReference>
<keyword evidence="4" id="KW-0539">Nucleus</keyword>
<dbReference type="SUPFAM" id="SSF47459">
    <property type="entry name" value="HLH, helix-loop-helix DNA-binding domain"/>
    <property type="match status" value="1"/>
</dbReference>
<keyword evidence="2" id="KW-0805">Transcription regulation</keyword>
<sequence>MCGTQMRGKASSYHFFRSLLQKHRFPDFRDEEIFIWIGFFTNDIYQVQGVAVATPPLQAENEVFVNEQYFALPPLTNPTPGVVQDEADYNYWIGNMGTADEQISRGAEAPLWEVETNHQFHQAVTSPAAVPQAGDGLWALELPPLDDDLYPLIVSPADDFAPVFTEPTSQVAAPAPAFTAAQATSVGAAVEANQEEAEAQVEEEADADLGSSTQAMKSYREHHNERERRRRDKISDRIDQLRELVPGCKKPSVYLITGISQVEDGIQRIGASASFQFK</sequence>
<feature type="compositionally biased region" description="Basic and acidic residues" evidence="5">
    <location>
        <begin position="218"/>
        <end position="231"/>
    </location>
</feature>
<evidence type="ECO:0000256" key="4">
    <source>
        <dbReference type="ARBA" id="ARBA00023242"/>
    </source>
</evidence>
<evidence type="ECO:0000256" key="5">
    <source>
        <dbReference type="SAM" id="MobiDB-lite"/>
    </source>
</evidence>
<dbReference type="GO" id="GO:0046983">
    <property type="term" value="F:protein dimerization activity"/>
    <property type="evidence" value="ECO:0007669"/>
    <property type="project" value="InterPro"/>
</dbReference>
<evidence type="ECO:0000313" key="6">
    <source>
        <dbReference type="EMBL" id="WOG81170.1"/>
    </source>
</evidence>
<evidence type="ECO:0000313" key="7">
    <source>
        <dbReference type="Proteomes" id="UP000077755"/>
    </source>
</evidence>
<dbReference type="Gene3D" id="4.10.280.10">
    <property type="entry name" value="Helix-loop-helix DNA-binding domain"/>
    <property type="match status" value="1"/>
</dbReference>
<feature type="region of interest" description="Disordered" evidence="5">
    <location>
        <begin position="202"/>
        <end position="231"/>
    </location>
</feature>
<dbReference type="GO" id="GO:0005634">
    <property type="term" value="C:nucleus"/>
    <property type="evidence" value="ECO:0007669"/>
    <property type="project" value="UniProtKB-SubCell"/>
</dbReference>
<accession>A0A161ZIW7</accession>
<evidence type="ECO:0000256" key="2">
    <source>
        <dbReference type="ARBA" id="ARBA00023015"/>
    </source>
</evidence>
<dbReference type="InterPro" id="IPR011598">
    <property type="entry name" value="bHLH_dom"/>
</dbReference>